<dbReference type="InterPro" id="IPR039697">
    <property type="entry name" value="Alcohol_dehydrogenase_Fe"/>
</dbReference>
<keyword evidence="1" id="KW-0560">Oxidoreductase</keyword>
<proteinExistence type="predicted"/>
<evidence type="ECO:0000259" key="3">
    <source>
        <dbReference type="Pfam" id="PF25137"/>
    </source>
</evidence>
<evidence type="ECO:0000313" key="4">
    <source>
        <dbReference type="EMBL" id="KAE9636342.1"/>
    </source>
</evidence>
<dbReference type="CDD" id="cd08181">
    <property type="entry name" value="PPD-like"/>
    <property type="match status" value="1"/>
</dbReference>
<dbReference type="SUPFAM" id="SSF56796">
    <property type="entry name" value="Dehydroquinate synthase-like"/>
    <property type="match status" value="1"/>
</dbReference>
<accession>A0A7C8LUF7</accession>
<dbReference type="InterPro" id="IPR018211">
    <property type="entry name" value="ADH_Fe_CS"/>
</dbReference>
<dbReference type="Proteomes" id="UP000483018">
    <property type="component" value="Unassembled WGS sequence"/>
</dbReference>
<feature type="domain" description="Alcohol dehydrogenase iron-type/glycerol dehydrogenase GldA" evidence="2">
    <location>
        <begin position="9"/>
        <end position="174"/>
    </location>
</feature>
<sequence>MESFEYVMPTQILFGKDVISTHAHLFKNYGQKALIVTGRSSAKKNGSLQDVIVALDQNGIKYCIFDEIEENPSMETVQKGAEFGRKEKADFIIAVGGGSPLDAAKAIDLLVANEDGTIEDLFASNPMSIIPLLAVPTTAGTGSETTPYAILTDHKAKTKRNFAHKVFFDVAFLDAKYMMDMPETITINTAVDALSHLVEGYLTVKANLLSDIWAEKGLLIFSECMEALRNKDFTYELREKLLLVSTIAGIVIAQSGTSLPHGMGYALTYFHNVAHGRANGLLMKAYLDIHPDKQKVQKILTCLRLNSLEDLGEYLDVLLGEKETVTENEIFEYAEGMISNEAKLKNHPGKVSKEDIYTIYKKSLNII</sequence>
<dbReference type="Gene3D" id="1.20.1090.10">
    <property type="entry name" value="Dehydroquinate synthase-like - alpha domain"/>
    <property type="match status" value="1"/>
</dbReference>
<evidence type="ECO:0000313" key="5">
    <source>
        <dbReference type="Proteomes" id="UP000483018"/>
    </source>
</evidence>
<gene>
    <name evidence="4" type="ORF">GND95_04265</name>
</gene>
<dbReference type="Pfam" id="PF25137">
    <property type="entry name" value="ADH_Fe_C"/>
    <property type="match status" value="1"/>
</dbReference>
<dbReference type="OrthoDB" id="9804734at2"/>
<dbReference type="FunFam" id="3.40.50.1970:FF:000003">
    <property type="entry name" value="Alcohol dehydrogenase, iron-containing"/>
    <property type="match status" value="1"/>
</dbReference>
<organism evidence="4 5">
    <name type="scientific">Defluviitalea raffinosedens</name>
    <dbReference type="NCBI Taxonomy" id="1450156"/>
    <lineage>
        <taxon>Bacteria</taxon>
        <taxon>Bacillati</taxon>
        <taxon>Bacillota</taxon>
        <taxon>Clostridia</taxon>
        <taxon>Lachnospirales</taxon>
        <taxon>Defluviitaleaceae</taxon>
        <taxon>Defluviitalea</taxon>
    </lineage>
</organism>
<reference evidence="4 5" key="1">
    <citation type="submission" date="2019-12" db="EMBL/GenBank/DDBJ databases">
        <title>Defluviitalea raffinosedens, isolated from a biogas fermenter, genome sequencing and characterization.</title>
        <authorList>
            <person name="Rettenmaier R."/>
            <person name="Schneider M."/>
            <person name="Neuhaus K."/>
            <person name="Liebl W."/>
            <person name="Zverlov V."/>
        </authorList>
    </citation>
    <scope>NUCLEOTIDE SEQUENCE [LARGE SCALE GENOMIC DNA]</scope>
    <source>
        <strain evidence="4 5">249c-K6</strain>
    </source>
</reference>
<keyword evidence="5" id="KW-1185">Reference proteome</keyword>
<evidence type="ECO:0000256" key="1">
    <source>
        <dbReference type="ARBA" id="ARBA00023002"/>
    </source>
</evidence>
<dbReference type="GO" id="GO:0004022">
    <property type="term" value="F:alcohol dehydrogenase (NAD+) activity"/>
    <property type="evidence" value="ECO:0007669"/>
    <property type="project" value="TreeGrafter"/>
</dbReference>
<dbReference type="EMBL" id="WSLF01000002">
    <property type="protein sequence ID" value="KAE9636342.1"/>
    <property type="molecule type" value="Genomic_DNA"/>
</dbReference>
<dbReference type="Pfam" id="PF00465">
    <property type="entry name" value="Fe-ADH"/>
    <property type="match status" value="1"/>
</dbReference>
<dbReference type="Gene3D" id="3.40.50.1970">
    <property type="match status" value="1"/>
</dbReference>
<name>A0A7C8LUF7_9FIRM</name>
<dbReference type="RefSeq" id="WP_158739593.1">
    <property type="nucleotide sequence ID" value="NZ_JAFBEP010000005.1"/>
</dbReference>
<protein>
    <submittedName>
        <fullName evidence="4">Iron-containing alcohol dehydrogenase</fullName>
    </submittedName>
</protein>
<dbReference type="AlphaFoldDB" id="A0A7C8LUF7"/>
<comment type="caution">
    <text evidence="4">The sequence shown here is derived from an EMBL/GenBank/DDBJ whole genome shotgun (WGS) entry which is preliminary data.</text>
</comment>
<dbReference type="PROSITE" id="PS00913">
    <property type="entry name" value="ADH_IRON_1"/>
    <property type="match status" value="1"/>
</dbReference>
<dbReference type="InterPro" id="IPR001670">
    <property type="entry name" value="ADH_Fe/GldA"/>
</dbReference>
<dbReference type="InterPro" id="IPR056798">
    <property type="entry name" value="ADH_Fe_C"/>
</dbReference>
<dbReference type="PANTHER" id="PTHR11496">
    <property type="entry name" value="ALCOHOL DEHYDROGENASE"/>
    <property type="match status" value="1"/>
</dbReference>
<feature type="domain" description="Fe-containing alcohol dehydrogenase-like C-terminal" evidence="3">
    <location>
        <begin position="186"/>
        <end position="363"/>
    </location>
</feature>
<dbReference type="GO" id="GO:0046872">
    <property type="term" value="F:metal ion binding"/>
    <property type="evidence" value="ECO:0007669"/>
    <property type="project" value="InterPro"/>
</dbReference>
<dbReference type="PANTHER" id="PTHR11496:SF103">
    <property type="entry name" value="DEHYDROGENASE, PUTATIVE-RELATED"/>
    <property type="match status" value="1"/>
</dbReference>
<evidence type="ECO:0000259" key="2">
    <source>
        <dbReference type="Pfam" id="PF00465"/>
    </source>
</evidence>